<evidence type="ECO:0000256" key="11">
    <source>
        <dbReference type="SAM" id="Phobius"/>
    </source>
</evidence>
<keyword evidence="5" id="KW-0808">Transferase</keyword>
<evidence type="ECO:0000259" key="12">
    <source>
        <dbReference type="PROSITE" id="PS50109"/>
    </source>
</evidence>
<evidence type="ECO:0000313" key="13">
    <source>
        <dbReference type="EMBL" id="EOL41592.1"/>
    </source>
</evidence>
<keyword evidence="9" id="KW-0902">Two-component regulatory system</keyword>
<evidence type="ECO:0000256" key="10">
    <source>
        <dbReference type="ARBA" id="ARBA00023136"/>
    </source>
</evidence>
<dbReference type="eggNOG" id="COG2205">
    <property type="taxonomic scope" value="Bacteria"/>
</dbReference>
<dbReference type="SUPFAM" id="SSF47384">
    <property type="entry name" value="Homodimeric domain of signal transducing histidine kinase"/>
    <property type="match status" value="1"/>
</dbReference>
<gene>
    <name evidence="13" type="ORF">UC3_03155</name>
</gene>
<dbReference type="AlphaFoldDB" id="R3W1R4"/>
<dbReference type="RefSeq" id="WP_010769789.1">
    <property type="nucleotide sequence ID" value="NZ_ASWE01000001.1"/>
</dbReference>
<dbReference type="CDD" id="cd00082">
    <property type="entry name" value="HisKA"/>
    <property type="match status" value="1"/>
</dbReference>
<dbReference type="Proteomes" id="UP000013785">
    <property type="component" value="Unassembled WGS sequence"/>
</dbReference>
<dbReference type="PROSITE" id="PS50109">
    <property type="entry name" value="HIS_KIN"/>
    <property type="match status" value="1"/>
</dbReference>
<keyword evidence="6 11" id="KW-0812">Transmembrane</keyword>
<dbReference type="PATRIC" id="fig|1158610.3.peg.3143"/>
<feature type="transmembrane region" description="Helical" evidence="11">
    <location>
        <begin position="58"/>
        <end position="83"/>
    </location>
</feature>
<evidence type="ECO:0000256" key="4">
    <source>
        <dbReference type="ARBA" id="ARBA00022553"/>
    </source>
</evidence>
<keyword evidence="8 11" id="KW-1133">Transmembrane helix</keyword>
<dbReference type="STRING" id="154621.RV11_GL000967"/>
<dbReference type="InterPro" id="IPR036890">
    <property type="entry name" value="HATPase_C_sf"/>
</dbReference>
<evidence type="ECO:0000256" key="6">
    <source>
        <dbReference type="ARBA" id="ARBA00022692"/>
    </source>
</evidence>
<dbReference type="EC" id="2.7.13.3" evidence="3"/>
<evidence type="ECO:0000256" key="8">
    <source>
        <dbReference type="ARBA" id="ARBA00022989"/>
    </source>
</evidence>
<dbReference type="PANTHER" id="PTHR45528:SF8">
    <property type="entry name" value="HISTIDINE KINASE"/>
    <property type="match status" value="1"/>
</dbReference>
<dbReference type="SUPFAM" id="SSF55874">
    <property type="entry name" value="ATPase domain of HSP90 chaperone/DNA topoisomerase II/histidine kinase"/>
    <property type="match status" value="1"/>
</dbReference>
<dbReference type="Gene3D" id="1.10.287.130">
    <property type="match status" value="1"/>
</dbReference>
<keyword evidence="10 11" id="KW-0472">Membrane</keyword>
<dbReference type="GO" id="GO:0005886">
    <property type="term" value="C:plasma membrane"/>
    <property type="evidence" value="ECO:0007669"/>
    <property type="project" value="TreeGrafter"/>
</dbReference>
<reference evidence="13 14" key="1">
    <citation type="submission" date="2013-02" db="EMBL/GenBank/DDBJ databases">
        <title>The Genome Sequence of Enterococcus phoeniculicola BAA-412.</title>
        <authorList>
            <consortium name="The Broad Institute Genome Sequencing Platform"/>
            <consortium name="The Broad Institute Genome Sequencing Center for Infectious Disease"/>
            <person name="Earl A.M."/>
            <person name="Gilmore M.S."/>
            <person name="Lebreton F."/>
            <person name="Walker B."/>
            <person name="Young S.K."/>
            <person name="Zeng Q."/>
            <person name="Gargeya S."/>
            <person name="Fitzgerald M."/>
            <person name="Haas B."/>
            <person name="Abouelleil A."/>
            <person name="Alvarado L."/>
            <person name="Arachchi H.M."/>
            <person name="Berlin A.M."/>
            <person name="Chapman S.B."/>
            <person name="Dewar J."/>
            <person name="Goldberg J."/>
            <person name="Griggs A."/>
            <person name="Gujja S."/>
            <person name="Hansen M."/>
            <person name="Howarth C."/>
            <person name="Imamovic A."/>
            <person name="Larimer J."/>
            <person name="McCowan C."/>
            <person name="Murphy C."/>
            <person name="Neiman D."/>
            <person name="Pearson M."/>
            <person name="Priest M."/>
            <person name="Roberts A."/>
            <person name="Saif S."/>
            <person name="Shea T."/>
            <person name="Sisk P."/>
            <person name="Sykes S."/>
            <person name="Wortman J."/>
            <person name="Nusbaum C."/>
            <person name="Birren B."/>
        </authorList>
    </citation>
    <scope>NUCLEOTIDE SEQUENCE [LARGE SCALE GENOMIC DNA]</scope>
    <source>
        <strain evidence="13 14">ATCC BAA-412</strain>
    </source>
</reference>
<dbReference type="HOGENOM" id="CLU_755936_0_0_9"/>
<dbReference type="OrthoDB" id="9762826at2"/>
<comment type="caution">
    <text evidence="13">The sequence shown here is derived from an EMBL/GenBank/DDBJ whole genome shotgun (WGS) entry which is preliminary data.</text>
</comment>
<feature type="domain" description="Histidine kinase" evidence="12">
    <location>
        <begin position="152"/>
        <end position="360"/>
    </location>
</feature>
<name>R3W1R4_9ENTE</name>
<dbReference type="InterPro" id="IPR050398">
    <property type="entry name" value="HssS/ArlS-like"/>
</dbReference>
<evidence type="ECO:0000256" key="9">
    <source>
        <dbReference type="ARBA" id="ARBA00023012"/>
    </source>
</evidence>
<dbReference type="SMART" id="SM00387">
    <property type="entry name" value="HATPase_c"/>
    <property type="match status" value="1"/>
</dbReference>
<dbReference type="InterPro" id="IPR003661">
    <property type="entry name" value="HisK_dim/P_dom"/>
</dbReference>
<dbReference type="Gene3D" id="3.30.565.10">
    <property type="entry name" value="Histidine kinase-like ATPase, C-terminal domain"/>
    <property type="match status" value="1"/>
</dbReference>
<evidence type="ECO:0000313" key="14">
    <source>
        <dbReference type="Proteomes" id="UP000013785"/>
    </source>
</evidence>
<organism evidence="13 14">
    <name type="scientific">Enterococcus phoeniculicola ATCC BAA-412</name>
    <dbReference type="NCBI Taxonomy" id="1158610"/>
    <lineage>
        <taxon>Bacteria</taxon>
        <taxon>Bacillati</taxon>
        <taxon>Bacillota</taxon>
        <taxon>Bacilli</taxon>
        <taxon>Lactobacillales</taxon>
        <taxon>Enterococcaceae</taxon>
        <taxon>Enterococcus</taxon>
    </lineage>
</organism>
<dbReference type="InterPro" id="IPR003594">
    <property type="entry name" value="HATPase_dom"/>
</dbReference>
<keyword evidence="7" id="KW-0418">Kinase</keyword>
<dbReference type="Pfam" id="PF02518">
    <property type="entry name" value="HATPase_c"/>
    <property type="match status" value="1"/>
</dbReference>
<accession>R3W1R4</accession>
<sequence length="366" mass="41963">MEKLKPNSIKTYLYLLGTIVVLCSLLLTYVIQNLIGYFEFSKFYQAQFDNFWEQPHHAVIIANYLSIVLIPICTIIIIANIFFKKVIKQNLVKMDFILKNLTSNNLQFETPTSSLSEFQAIFETSNKIKEELANKLVFQWQVENTIKNQISIMKHEMNTPITIALGHLNLVKIYAEKQNCNDSISSEINIVQKSVERLKTHIDETLILIEASSSDQHQTGMWSLNTLNTYINEVYPTVFSQKDKTFNIFYYVEKELDVKIYGNYTAIQHIIDNILSNSLKFSNKKTNITFSNDDSKKIVFFFSNDGPPFTNLELEHAFEKNFKNVTSSGSGIGLYFSKQLAKVNHASISIQNINGHPTTILTCSKT</sequence>
<evidence type="ECO:0000256" key="1">
    <source>
        <dbReference type="ARBA" id="ARBA00000085"/>
    </source>
</evidence>
<feature type="transmembrane region" description="Helical" evidence="11">
    <location>
        <begin position="12"/>
        <end position="38"/>
    </location>
</feature>
<dbReference type="InterPro" id="IPR005467">
    <property type="entry name" value="His_kinase_dom"/>
</dbReference>
<dbReference type="GO" id="GO:0000155">
    <property type="term" value="F:phosphorelay sensor kinase activity"/>
    <property type="evidence" value="ECO:0007669"/>
    <property type="project" value="InterPro"/>
</dbReference>
<evidence type="ECO:0000256" key="2">
    <source>
        <dbReference type="ARBA" id="ARBA00004141"/>
    </source>
</evidence>
<proteinExistence type="predicted"/>
<comment type="subcellular location">
    <subcellularLocation>
        <location evidence="2">Membrane</location>
        <topology evidence="2">Multi-pass membrane protein</topology>
    </subcellularLocation>
</comment>
<protein>
    <recommendedName>
        <fullName evidence="3">histidine kinase</fullName>
        <ecNumber evidence="3">2.7.13.3</ecNumber>
    </recommendedName>
</protein>
<keyword evidence="14" id="KW-1185">Reference proteome</keyword>
<evidence type="ECO:0000256" key="5">
    <source>
        <dbReference type="ARBA" id="ARBA00022679"/>
    </source>
</evidence>
<evidence type="ECO:0000256" key="7">
    <source>
        <dbReference type="ARBA" id="ARBA00022777"/>
    </source>
</evidence>
<dbReference type="PANTHER" id="PTHR45528">
    <property type="entry name" value="SENSOR HISTIDINE KINASE CPXA"/>
    <property type="match status" value="1"/>
</dbReference>
<keyword evidence="4" id="KW-0597">Phosphoprotein</keyword>
<dbReference type="InterPro" id="IPR036097">
    <property type="entry name" value="HisK_dim/P_sf"/>
</dbReference>
<comment type="catalytic activity">
    <reaction evidence="1">
        <text>ATP + protein L-histidine = ADP + protein N-phospho-L-histidine.</text>
        <dbReference type="EC" id="2.7.13.3"/>
    </reaction>
</comment>
<dbReference type="EMBL" id="AJAT01000018">
    <property type="protein sequence ID" value="EOL41592.1"/>
    <property type="molecule type" value="Genomic_DNA"/>
</dbReference>
<evidence type="ECO:0000256" key="3">
    <source>
        <dbReference type="ARBA" id="ARBA00012438"/>
    </source>
</evidence>